<sequence>MGECRASSSENSTKCSIRDLDIQCYLILNSTIQKTSIAVLCIAAGSLCILENCVVLCMIWRSFHLRKKPSYLFLSSLALADLLASLVFSYSFLDFHVFSKVSSQNIFLFKLSGVTASFTASLGSLLLMAFDRYISIHKPSAYKAKVTRKRAILALTVMWFITLFISYLPLMGWNCCQLQSSCSELFPLINNSYLASWIFLVVILLILIIYSYSHILWKAHKHAVYMERRQIQSERGQAKMRLDIMLAKTLALVLTVLVICWSPALILMIHSLLSSLNKRIKTAFAFCCTLCLVNSMVNPMIYAWRSRELRCKLIKGFQKIKQLLRLRGNDPEKEKAQKTPGLDTIDEETVCDTEISI</sequence>
<feature type="transmembrane region" description="Helical" evidence="13">
    <location>
        <begin position="249"/>
        <end position="271"/>
    </location>
</feature>
<feature type="transmembrane region" description="Helical" evidence="13">
    <location>
        <begin position="37"/>
        <end position="59"/>
    </location>
</feature>
<dbReference type="PRINTS" id="PR00362">
    <property type="entry name" value="CANNABINOIDR"/>
</dbReference>
<accession>A0A8T2K5Q3</accession>
<evidence type="ECO:0000256" key="5">
    <source>
        <dbReference type="ARBA" id="ARBA00022989"/>
    </source>
</evidence>
<evidence type="ECO:0000256" key="10">
    <source>
        <dbReference type="ARBA" id="ARBA00023224"/>
    </source>
</evidence>
<evidence type="ECO:0000313" key="15">
    <source>
        <dbReference type="EMBL" id="KAG8451473.1"/>
    </source>
</evidence>
<evidence type="ECO:0000313" key="16">
    <source>
        <dbReference type="Proteomes" id="UP000812440"/>
    </source>
</evidence>
<dbReference type="PRINTS" id="PR00237">
    <property type="entry name" value="GPCRRHODOPSN"/>
</dbReference>
<keyword evidence="4 12" id="KW-0812">Transmembrane</keyword>
<comment type="subcellular location">
    <subcellularLocation>
        <location evidence="2">Cell membrane</location>
        <topology evidence="2">Multi-pass membrane protein</topology>
    </subcellularLocation>
    <subcellularLocation>
        <location evidence="1">Cell projection</location>
        <location evidence="1">Neuron projection</location>
    </subcellularLocation>
</comment>
<keyword evidence="16" id="KW-1185">Reference proteome</keyword>
<dbReference type="SMART" id="SM01381">
    <property type="entry name" value="7TM_GPCR_Srsx"/>
    <property type="match status" value="1"/>
</dbReference>
<dbReference type="GO" id="GO:0005886">
    <property type="term" value="C:plasma membrane"/>
    <property type="evidence" value="ECO:0007669"/>
    <property type="project" value="UniProtKB-SubCell"/>
</dbReference>
<dbReference type="Pfam" id="PF00001">
    <property type="entry name" value="7tm_1"/>
    <property type="match status" value="1"/>
</dbReference>
<protein>
    <recommendedName>
        <fullName evidence="14">G-protein coupled receptors family 1 profile domain-containing protein</fullName>
    </recommendedName>
</protein>
<keyword evidence="6 12" id="KW-0297">G-protein coupled receptor</keyword>
<dbReference type="Gene3D" id="1.20.1070.10">
    <property type="entry name" value="Rhodopsin 7-helix transmembrane proteins"/>
    <property type="match status" value="1"/>
</dbReference>
<organism evidence="15 16">
    <name type="scientific">Hymenochirus boettgeri</name>
    <name type="common">Congo dwarf clawed frog</name>
    <dbReference type="NCBI Taxonomy" id="247094"/>
    <lineage>
        <taxon>Eukaryota</taxon>
        <taxon>Metazoa</taxon>
        <taxon>Chordata</taxon>
        <taxon>Craniata</taxon>
        <taxon>Vertebrata</taxon>
        <taxon>Euteleostomi</taxon>
        <taxon>Amphibia</taxon>
        <taxon>Batrachia</taxon>
        <taxon>Anura</taxon>
        <taxon>Pipoidea</taxon>
        <taxon>Pipidae</taxon>
        <taxon>Pipinae</taxon>
        <taxon>Hymenochirus</taxon>
    </lineage>
</organism>
<dbReference type="Proteomes" id="UP000812440">
    <property type="component" value="Chromosome 2"/>
</dbReference>
<keyword evidence="8 12" id="KW-0675">Receptor</keyword>
<keyword evidence="5 13" id="KW-1133">Transmembrane helix</keyword>
<dbReference type="PANTHER" id="PTHR22750">
    <property type="entry name" value="G-PROTEIN COUPLED RECEPTOR"/>
    <property type="match status" value="1"/>
</dbReference>
<keyword evidence="9" id="KW-0325">Glycoprotein</keyword>
<evidence type="ECO:0000256" key="13">
    <source>
        <dbReference type="SAM" id="Phobius"/>
    </source>
</evidence>
<evidence type="ECO:0000256" key="1">
    <source>
        <dbReference type="ARBA" id="ARBA00004487"/>
    </source>
</evidence>
<keyword evidence="7 13" id="KW-0472">Membrane</keyword>
<dbReference type="PROSITE" id="PS50262">
    <property type="entry name" value="G_PROTEIN_RECEP_F1_2"/>
    <property type="match status" value="1"/>
</dbReference>
<name>A0A8T2K5Q3_9PIPI</name>
<feature type="transmembrane region" description="Helical" evidence="13">
    <location>
        <begin position="71"/>
        <end position="93"/>
    </location>
</feature>
<comment type="caution">
    <text evidence="15">The sequence shown here is derived from an EMBL/GenBank/DDBJ whole genome shotgun (WGS) entry which is preliminary data.</text>
</comment>
<keyword evidence="11" id="KW-0966">Cell projection</keyword>
<evidence type="ECO:0000256" key="6">
    <source>
        <dbReference type="ARBA" id="ARBA00023040"/>
    </source>
</evidence>
<feature type="transmembrane region" description="Helical" evidence="13">
    <location>
        <begin position="151"/>
        <end position="173"/>
    </location>
</feature>
<dbReference type="OrthoDB" id="5966748at2759"/>
<evidence type="ECO:0000259" key="14">
    <source>
        <dbReference type="PROSITE" id="PS50262"/>
    </source>
</evidence>
<dbReference type="SUPFAM" id="SSF81321">
    <property type="entry name" value="Family A G protein-coupled receptor-like"/>
    <property type="match status" value="1"/>
</dbReference>
<proteinExistence type="inferred from homology"/>
<evidence type="ECO:0000256" key="8">
    <source>
        <dbReference type="ARBA" id="ARBA00023170"/>
    </source>
</evidence>
<comment type="similarity">
    <text evidence="12">Belongs to the G-protein coupled receptor 1 family.</text>
</comment>
<feature type="transmembrane region" description="Helical" evidence="13">
    <location>
        <begin position="105"/>
        <end position="130"/>
    </location>
</feature>
<feature type="domain" description="G-protein coupled receptors family 1 profile" evidence="14">
    <location>
        <begin position="51"/>
        <end position="302"/>
    </location>
</feature>
<dbReference type="InterPro" id="IPR000276">
    <property type="entry name" value="GPCR_Rhodpsn"/>
</dbReference>
<feature type="transmembrane region" description="Helical" evidence="13">
    <location>
        <begin position="283"/>
        <end position="304"/>
    </location>
</feature>
<reference evidence="15" key="1">
    <citation type="thesis" date="2020" institute="ProQuest LLC" country="789 East Eisenhower Parkway, Ann Arbor, MI, USA">
        <title>Comparative Genomics and Chromosome Evolution.</title>
        <authorList>
            <person name="Mudd A.B."/>
        </authorList>
    </citation>
    <scope>NUCLEOTIDE SEQUENCE</scope>
    <source>
        <strain evidence="15">Female2</strain>
        <tissue evidence="15">Blood</tissue>
    </source>
</reference>
<evidence type="ECO:0000256" key="3">
    <source>
        <dbReference type="ARBA" id="ARBA00022475"/>
    </source>
</evidence>
<feature type="transmembrane region" description="Helical" evidence="13">
    <location>
        <begin position="193"/>
        <end position="212"/>
    </location>
</feature>
<evidence type="ECO:0000256" key="12">
    <source>
        <dbReference type="RuleBase" id="RU000688"/>
    </source>
</evidence>
<gene>
    <name evidence="15" type="ORF">GDO86_003613</name>
</gene>
<dbReference type="PROSITE" id="PS00237">
    <property type="entry name" value="G_PROTEIN_RECEP_F1_1"/>
    <property type="match status" value="1"/>
</dbReference>
<evidence type="ECO:0000256" key="2">
    <source>
        <dbReference type="ARBA" id="ARBA00004651"/>
    </source>
</evidence>
<dbReference type="AlphaFoldDB" id="A0A8T2K5Q3"/>
<dbReference type="InterPro" id="IPR017452">
    <property type="entry name" value="GPCR_Rhodpsn_7TM"/>
</dbReference>
<evidence type="ECO:0000256" key="11">
    <source>
        <dbReference type="ARBA" id="ARBA00023273"/>
    </source>
</evidence>
<dbReference type="GO" id="GO:0004949">
    <property type="term" value="F:cannabinoid receptor activity"/>
    <property type="evidence" value="ECO:0007669"/>
    <property type="project" value="InterPro"/>
</dbReference>
<evidence type="ECO:0000256" key="9">
    <source>
        <dbReference type="ARBA" id="ARBA00023180"/>
    </source>
</evidence>
<evidence type="ECO:0000256" key="7">
    <source>
        <dbReference type="ARBA" id="ARBA00023136"/>
    </source>
</evidence>
<dbReference type="InterPro" id="IPR002230">
    <property type="entry name" value="Cnbnoid_rcpt"/>
</dbReference>
<keyword evidence="3" id="KW-1003">Cell membrane</keyword>
<keyword evidence="10 12" id="KW-0807">Transducer</keyword>
<evidence type="ECO:0000256" key="4">
    <source>
        <dbReference type="ARBA" id="ARBA00022692"/>
    </source>
</evidence>
<dbReference type="GO" id="GO:0043005">
    <property type="term" value="C:neuron projection"/>
    <property type="evidence" value="ECO:0007669"/>
    <property type="project" value="UniProtKB-SubCell"/>
</dbReference>
<dbReference type="EMBL" id="JAACNH010000002">
    <property type="protein sequence ID" value="KAG8451473.1"/>
    <property type="molecule type" value="Genomic_DNA"/>
</dbReference>